<dbReference type="EMBL" id="VFQX01000064">
    <property type="protein sequence ID" value="KAF0972932.1"/>
    <property type="molecule type" value="Genomic_DNA"/>
</dbReference>
<sequence>MSLSSNLDSHHSRLHRVVLLTTILILSFLFFFGSSHSHAAVSSCAENRAALVVTTAATAAVTLDTSSSLENLNDAVEKEDSSSTLFFRRFPARSNGGGHRGGGGGGGGRSVGGRSRGSGGGRSRSGGRGGRRGGGGGGGRGGQYWGNRYWSNFPMKLTRQAKVYCQRTVRKYDGAVGPRTGETGYSRAPFNGLKCVACEVDCLNAQLDATRKLFDKCETQYHYYGCQLSKPCFSVKTASKAHVEAMIAVCIHRNGCVLKEELKGKRLSELAKTIKESVE</sequence>
<evidence type="ECO:0000313" key="3">
    <source>
        <dbReference type="Proteomes" id="UP000444721"/>
    </source>
</evidence>
<dbReference type="Proteomes" id="UP000444721">
    <property type="component" value="Unassembled WGS sequence"/>
</dbReference>
<evidence type="ECO:0000313" key="2">
    <source>
        <dbReference type="EMBL" id="KAF0972932.1"/>
    </source>
</evidence>
<dbReference type="VEuPathDB" id="AmoebaDB:NF0095280"/>
<gene>
    <name evidence="2" type="ORF">FDP41_008784</name>
</gene>
<evidence type="ECO:0000256" key="1">
    <source>
        <dbReference type="SAM" id="MobiDB-lite"/>
    </source>
</evidence>
<name>A0A6A5BDM1_NAEFO</name>
<reference evidence="2 3" key="1">
    <citation type="journal article" date="2019" name="Sci. Rep.">
        <title>Nanopore sequencing improves the draft genome of the human pathogenic amoeba Naegleria fowleri.</title>
        <authorList>
            <person name="Liechti N."/>
            <person name="Schurch N."/>
            <person name="Bruggmann R."/>
            <person name="Wittwer M."/>
        </authorList>
    </citation>
    <scope>NUCLEOTIDE SEQUENCE [LARGE SCALE GENOMIC DNA]</scope>
    <source>
        <strain evidence="2 3">ATCC 30894</strain>
    </source>
</reference>
<feature type="compositionally biased region" description="Gly residues" evidence="1">
    <location>
        <begin position="95"/>
        <end position="140"/>
    </location>
</feature>
<dbReference type="OrthoDB" id="10498996at2759"/>
<organism evidence="2 3">
    <name type="scientific">Naegleria fowleri</name>
    <name type="common">Brain eating amoeba</name>
    <dbReference type="NCBI Taxonomy" id="5763"/>
    <lineage>
        <taxon>Eukaryota</taxon>
        <taxon>Discoba</taxon>
        <taxon>Heterolobosea</taxon>
        <taxon>Tetramitia</taxon>
        <taxon>Eutetramitia</taxon>
        <taxon>Vahlkampfiidae</taxon>
        <taxon>Naegleria</taxon>
    </lineage>
</organism>
<dbReference type="RefSeq" id="XP_044557646.1">
    <property type="nucleotide sequence ID" value="XM_044712674.1"/>
</dbReference>
<dbReference type="VEuPathDB" id="AmoebaDB:NfTy_010500"/>
<feature type="region of interest" description="Disordered" evidence="1">
    <location>
        <begin position="87"/>
        <end position="140"/>
    </location>
</feature>
<comment type="caution">
    <text evidence="2">The sequence shown here is derived from an EMBL/GenBank/DDBJ whole genome shotgun (WGS) entry which is preliminary data.</text>
</comment>
<dbReference type="VEuPathDB" id="AmoebaDB:FDP41_008784"/>
<dbReference type="GeneID" id="68116002"/>
<keyword evidence="3" id="KW-1185">Reference proteome</keyword>
<protein>
    <submittedName>
        <fullName evidence="2">Uncharacterized protein</fullName>
    </submittedName>
</protein>
<dbReference type="AlphaFoldDB" id="A0A6A5BDM1"/>
<proteinExistence type="predicted"/>
<accession>A0A6A5BDM1</accession>